<gene>
    <name evidence="15" type="ORF">M9Y10_029332</name>
</gene>
<keyword evidence="7 13" id="KW-0328">Glycosyltransferase</keyword>
<keyword evidence="10 13" id="KW-0660">Purine salvage</keyword>
<feature type="domain" description="Phosphoribosyltransferase" evidence="14">
    <location>
        <begin position="13"/>
        <end position="139"/>
    </location>
</feature>
<dbReference type="InterPro" id="IPR000836">
    <property type="entry name" value="PRTase_dom"/>
</dbReference>
<evidence type="ECO:0000259" key="14">
    <source>
        <dbReference type="Pfam" id="PF00156"/>
    </source>
</evidence>
<proteinExistence type="inferred from homology"/>
<evidence type="ECO:0000256" key="10">
    <source>
        <dbReference type="ARBA" id="ARBA00022726"/>
    </source>
</evidence>
<evidence type="ECO:0000256" key="9">
    <source>
        <dbReference type="ARBA" id="ARBA00022723"/>
    </source>
</evidence>
<dbReference type="Proteomes" id="UP001470230">
    <property type="component" value="Unassembled WGS sequence"/>
</dbReference>
<comment type="pathway">
    <text evidence="3 13">Purine metabolism; IMP biosynthesis via salvage pathway; IMP from hypoxanthine: step 1/1.</text>
</comment>
<evidence type="ECO:0000256" key="13">
    <source>
        <dbReference type="RuleBase" id="RU364099"/>
    </source>
</evidence>
<sequence length="182" mass="20904">MSENMMDDLERVLYDQTAIQKRIRELADQITAEYKDKEPIVVCILTGAIYFFSDLLKRLDFPLEPDYLICSSYAGTRSTGNLTISKDLSYDIKGRHVLLIEDIIDTGLTMFQLRNNLLAREPASLKICTLCDKDIGKKAYEVPIDYCGFVVENNYIIGYGFDFNNKYRNLPVIGVLKPEIYM</sequence>
<evidence type="ECO:0000256" key="5">
    <source>
        <dbReference type="ARBA" id="ARBA00011895"/>
    </source>
</evidence>
<dbReference type="InterPro" id="IPR050408">
    <property type="entry name" value="HGPRT"/>
</dbReference>
<dbReference type="PANTHER" id="PTHR43340">
    <property type="entry name" value="HYPOXANTHINE-GUANINE PHOSPHORIBOSYLTRANSFERASE"/>
    <property type="match status" value="1"/>
</dbReference>
<keyword evidence="8 13" id="KW-0808">Transferase</keyword>
<evidence type="ECO:0000256" key="7">
    <source>
        <dbReference type="ARBA" id="ARBA00022676"/>
    </source>
</evidence>
<comment type="caution">
    <text evidence="15">The sequence shown here is derived from an EMBL/GenBank/DDBJ whole genome shotgun (WGS) entry which is preliminary data.</text>
</comment>
<keyword evidence="11 13" id="KW-0547">Nucleotide-binding</keyword>
<dbReference type="SUPFAM" id="SSF53271">
    <property type="entry name" value="PRTase-like"/>
    <property type="match status" value="1"/>
</dbReference>
<evidence type="ECO:0000256" key="6">
    <source>
        <dbReference type="ARBA" id="ARBA00022490"/>
    </source>
</evidence>
<comment type="catalytic activity">
    <reaction evidence="13">
        <text>IMP + diphosphate = hypoxanthine + 5-phospho-alpha-D-ribose 1-diphosphate</text>
        <dbReference type="Rhea" id="RHEA:17973"/>
        <dbReference type="ChEBI" id="CHEBI:17368"/>
        <dbReference type="ChEBI" id="CHEBI:33019"/>
        <dbReference type="ChEBI" id="CHEBI:58017"/>
        <dbReference type="ChEBI" id="CHEBI:58053"/>
        <dbReference type="EC" id="2.4.2.8"/>
    </reaction>
</comment>
<keyword evidence="9 13" id="KW-0479">Metal-binding</keyword>
<reference evidence="15 16" key="1">
    <citation type="submission" date="2024-04" db="EMBL/GenBank/DDBJ databases">
        <title>Tritrichomonas musculus Genome.</title>
        <authorList>
            <person name="Alves-Ferreira E."/>
            <person name="Grigg M."/>
            <person name="Lorenzi H."/>
            <person name="Galac M."/>
        </authorList>
    </citation>
    <scope>NUCLEOTIDE SEQUENCE [LARGE SCALE GENOMIC DNA]</scope>
    <source>
        <strain evidence="15 16">EAF2021</strain>
    </source>
</reference>
<evidence type="ECO:0000256" key="3">
    <source>
        <dbReference type="ARBA" id="ARBA00004669"/>
    </source>
</evidence>
<keyword evidence="6 13" id="KW-0963">Cytoplasm</keyword>
<comment type="similarity">
    <text evidence="4 13">Belongs to the purine/pyrimidine phosphoribosyltransferase family.</text>
</comment>
<name>A0ABR2KLV3_9EUKA</name>
<keyword evidence="12 13" id="KW-0460">Magnesium</keyword>
<evidence type="ECO:0000313" key="15">
    <source>
        <dbReference type="EMBL" id="KAK8892110.1"/>
    </source>
</evidence>
<organism evidence="15 16">
    <name type="scientific">Tritrichomonas musculus</name>
    <dbReference type="NCBI Taxonomy" id="1915356"/>
    <lineage>
        <taxon>Eukaryota</taxon>
        <taxon>Metamonada</taxon>
        <taxon>Parabasalia</taxon>
        <taxon>Tritrichomonadida</taxon>
        <taxon>Tritrichomonadidae</taxon>
        <taxon>Tritrichomonas</taxon>
    </lineage>
</organism>
<evidence type="ECO:0000256" key="1">
    <source>
        <dbReference type="ARBA" id="ARBA00001946"/>
    </source>
</evidence>
<dbReference type="InterPro" id="IPR005904">
    <property type="entry name" value="Hxn_phspho_trans"/>
</dbReference>
<dbReference type="CDD" id="cd06223">
    <property type="entry name" value="PRTases_typeI"/>
    <property type="match status" value="1"/>
</dbReference>
<dbReference type="EMBL" id="JAPFFF010000004">
    <property type="protein sequence ID" value="KAK8892110.1"/>
    <property type="molecule type" value="Genomic_DNA"/>
</dbReference>
<evidence type="ECO:0000256" key="2">
    <source>
        <dbReference type="ARBA" id="ARBA00004496"/>
    </source>
</evidence>
<evidence type="ECO:0000256" key="4">
    <source>
        <dbReference type="ARBA" id="ARBA00008391"/>
    </source>
</evidence>
<evidence type="ECO:0000256" key="11">
    <source>
        <dbReference type="ARBA" id="ARBA00022741"/>
    </source>
</evidence>
<dbReference type="InterPro" id="IPR029057">
    <property type="entry name" value="PRTase-like"/>
</dbReference>
<evidence type="ECO:0000256" key="8">
    <source>
        <dbReference type="ARBA" id="ARBA00022679"/>
    </source>
</evidence>
<dbReference type="Gene3D" id="3.40.50.2020">
    <property type="match status" value="1"/>
</dbReference>
<dbReference type="NCBIfam" id="TIGR01203">
    <property type="entry name" value="HGPRTase"/>
    <property type="match status" value="1"/>
</dbReference>
<keyword evidence="16" id="KW-1185">Reference proteome</keyword>
<dbReference type="EC" id="2.4.2.8" evidence="5 13"/>
<dbReference type="Pfam" id="PF00156">
    <property type="entry name" value="Pribosyltran"/>
    <property type="match status" value="1"/>
</dbReference>
<accession>A0ABR2KLV3</accession>
<comment type="cofactor">
    <cofactor evidence="1 13">
        <name>Mg(2+)</name>
        <dbReference type="ChEBI" id="CHEBI:18420"/>
    </cofactor>
</comment>
<protein>
    <recommendedName>
        <fullName evidence="5 13">Hypoxanthine phosphoribosyltransferase</fullName>
        <ecNumber evidence="5 13">2.4.2.8</ecNumber>
    </recommendedName>
</protein>
<evidence type="ECO:0000313" key="16">
    <source>
        <dbReference type="Proteomes" id="UP001470230"/>
    </source>
</evidence>
<evidence type="ECO:0000256" key="12">
    <source>
        <dbReference type="ARBA" id="ARBA00022842"/>
    </source>
</evidence>
<dbReference type="PANTHER" id="PTHR43340:SF1">
    <property type="entry name" value="HYPOXANTHINE PHOSPHORIBOSYLTRANSFERASE"/>
    <property type="match status" value="1"/>
</dbReference>
<comment type="subcellular location">
    <subcellularLocation>
        <location evidence="2 13">Cytoplasm</location>
    </subcellularLocation>
</comment>